<organism evidence="7 8">
    <name type="scientific">Exophiala spinifera</name>
    <dbReference type="NCBI Taxonomy" id="91928"/>
    <lineage>
        <taxon>Eukaryota</taxon>
        <taxon>Fungi</taxon>
        <taxon>Dikarya</taxon>
        <taxon>Ascomycota</taxon>
        <taxon>Pezizomycotina</taxon>
        <taxon>Eurotiomycetes</taxon>
        <taxon>Chaetothyriomycetidae</taxon>
        <taxon>Chaetothyriales</taxon>
        <taxon>Herpotrichiellaceae</taxon>
        <taxon>Exophiala</taxon>
    </lineage>
</organism>
<dbReference type="EMBL" id="KN847500">
    <property type="protein sequence ID" value="KIW10078.1"/>
    <property type="molecule type" value="Genomic_DNA"/>
</dbReference>
<evidence type="ECO:0000256" key="1">
    <source>
        <dbReference type="ARBA" id="ARBA00007992"/>
    </source>
</evidence>
<evidence type="ECO:0000259" key="6">
    <source>
        <dbReference type="Pfam" id="PF01494"/>
    </source>
</evidence>
<keyword evidence="8" id="KW-1185">Reference proteome</keyword>
<keyword evidence="5" id="KW-0503">Monooxygenase</keyword>
<evidence type="ECO:0000256" key="5">
    <source>
        <dbReference type="ARBA" id="ARBA00023033"/>
    </source>
</evidence>
<dbReference type="Proteomes" id="UP000053328">
    <property type="component" value="Unassembled WGS sequence"/>
</dbReference>
<dbReference type="InterPro" id="IPR002938">
    <property type="entry name" value="FAD-bd"/>
</dbReference>
<dbReference type="HOGENOM" id="CLU_009665_19_3_1"/>
<dbReference type="PRINTS" id="PR00420">
    <property type="entry name" value="RNGMNOXGNASE"/>
</dbReference>
<sequence length="427" mass="47535">MVQTVERERLSILIVGAGLSGLAAAIGCSTGGHSVDVIEQAQELTEVGAGLQITPNATKILGQWELPQSFWQATAEPKTLSVHRYSGELLAHEEDFHGKMRRKYGAPFLDSHRADLQQALFARAVDLGVNFHFGRRVETIDFSGPMVKTESGETYTADLIIAADGLWSRCRECFLGTKDDPIPTGDLAYRIVLKAEEVRNEKLRAVIENPQVHFWIGPGAHAVGYSLKAGKAYNIVLLVPDDLPPGIARQPGSVEEMRELFKGWDPILLEFLKYCDKADKWKLMHHEEMPSWINEALNLVFIGDACHPMLPYLAQGANSSIEDGAVIGGLLAHVKKKSDLPGLLRLYADLRKPRGEAIALETFKQRRDFHLPDGEEQRKRDEIFISQLGKGLQGAFPSRWTCPQVQPWLYGYDAMKEVQNAVNSSRL</sequence>
<dbReference type="PANTHER" id="PTHR13789">
    <property type="entry name" value="MONOOXYGENASE"/>
    <property type="match status" value="1"/>
</dbReference>
<accession>A0A0D2ATN0</accession>
<dbReference type="InterPro" id="IPR050493">
    <property type="entry name" value="FAD-dep_Monooxygenase_BioMet"/>
</dbReference>
<dbReference type="Gene3D" id="3.50.50.60">
    <property type="entry name" value="FAD/NAD(P)-binding domain"/>
    <property type="match status" value="1"/>
</dbReference>
<comment type="similarity">
    <text evidence="1">Belongs to the paxM FAD-dependent monooxygenase family.</text>
</comment>
<evidence type="ECO:0000313" key="8">
    <source>
        <dbReference type="Proteomes" id="UP000053328"/>
    </source>
</evidence>
<dbReference type="PANTHER" id="PTHR13789:SF238">
    <property type="entry name" value="PUTATIVE (AFU_ORTHOLOGUE AFUA_2G01680)-RELATED"/>
    <property type="match status" value="1"/>
</dbReference>
<dbReference type="GO" id="GO:0071949">
    <property type="term" value="F:FAD binding"/>
    <property type="evidence" value="ECO:0007669"/>
    <property type="project" value="InterPro"/>
</dbReference>
<dbReference type="PROSITE" id="PS51257">
    <property type="entry name" value="PROKAR_LIPOPROTEIN"/>
    <property type="match status" value="1"/>
</dbReference>
<evidence type="ECO:0000256" key="4">
    <source>
        <dbReference type="ARBA" id="ARBA00023002"/>
    </source>
</evidence>
<name>A0A0D2ATN0_9EURO</name>
<keyword evidence="2" id="KW-0285">Flavoprotein</keyword>
<keyword evidence="4" id="KW-0560">Oxidoreductase</keyword>
<feature type="domain" description="FAD-binding" evidence="6">
    <location>
        <begin position="11"/>
        <end position="358"/>
    </location>
</feature>
<evidence type="ECO:0000256" key="2">
    <source>
        <dbReference type="ARBA" id="ARBA00022630"/>
    </source>
</evidence>
<dbReference type="VEuPathDB" id="FungiDB:PV08_11038"/>
<dbReference type="SUPFAM" id="SSF51905">
    <property type="entry name" value="FAD/NAD(P)-binding domain"/>
    <property type="match status" value="1"/>
</dbReference>
<dbReference type="Pfam" id="PF01494">
    <property type="entry name" value="FAD_binding_3"/>
    <property type="match status" value="1"/>
</dbReference>
<dbReference type="OrthoDB" id="16820at2759"/>
<protein>
    <recommendedName>
        <fullName evidence="6">FAD-binding domain-containing protein</fullName>
    </recommendedName>
</protein>
<dbReference type="InterPro" id="IPR036188">
    <property type="entry name" value="FAD/NAD-bd_sf"/>
</dbReference>
<dbReference type="GO" id="GO:0004497">
    <property type="term" value="F:monooxygenase activity"/>
    <property type="evidence" value="ECO:0007669"/>
    <property type="project" value="UniProtKB-KW"/>
</dbReference>
<reference evidence="7 8" key="1">
    <citation type="submission" date="2015-01" db="EMBL/GenBank/DDBJ databases">
        <title>The Genome Sequence of Exophiala spinifera CBS89968.</title>
        <authorList>
            <consortium name="The Broad Institute Genomics Platform"/>
            <person name="Cuomo C."/>
            <person name="de Hoog S."/>
            <person name="Gorbushina A."/>
            <person name="Stielow B."/>
            <person name="Teixiera M."/>
            <person name="Abouelleil A."/>
            <person name="Chapman S.B."/>
            <person name="Priest M."/>
            <person name="Young S.K."/>
            <person name="Wortman J."/>
            <person name="Nusbaum C."/>
            <person name="Birren B."/>
        </authorList>
    </citation>
    <scope>NUCLEOTIDE SEQUENCE [LARGE SCALE GENOMIC DNA]</scope>
    <source>
        <strain evidence="7 8">CBS 89968</strain>
    </source>
</reference>
<dbReference type="SUPFAM" id="SSF54373">
    <property type="entry name" value="FAD-linked reductases, C-terminal domain"/>
    <property type="match status" value="1"/>
</dbReference>
<evidence type="ECO:0000313" key="7">
    <source>
        <dbReference type="EMBL" id="KIW10078.1"/>
    </source>
</evidence>
<dbReference type="FunFam" id="3.50.50.60:FF:000115">
    <property type="entry name" value="Salicylate hydroxylase, putative"/>
    <property type="match status" value="1"/>
</dbReference>
<evidence type="ECO:0000256" key="3">
    <source>
        <dbReference type="ARBA" id="ARBA00022827"/>
    </source>
</evidence>
<proteinExistence type="inferred from homology"/>
<dbReference type="STRING" id="91928.A0A0D2ATN0"/>
<dbReference type="RefSeq" id="XP_016230294.1">
    <property type="nucleotide sequence ID" value="XM_016385350.1"/>
</dbReference>
<gene>
    <name evidence="7" type="ORF">PV08_11038</name>
</gene>
<dbReference type="GeneID" id="27338121"/>
<dbReference type="AlphaFoldDB" id="A0A0D2ATN0"/>
<keyword evidence="3" id="KW-0274">FAD</keyword>